<accession>Q2H5I4</accession>
<organism evidence="1 2">
    <name type="scientific">Chaetomium globosum (strain ATCC 6205 / CBS 148.51 / DSM 1962 / NBRC 6347 / NRRL 1970)</name>
    <name type="common">Soil fungus</name>
    <dbReference type="NCBI Taxonomy" id="306901"/>
    <lineage>
        <taxon>Eukaryota</taxon>
        <taxon>Fungi</taxon>
        <taxon>Dikarya</taxon>
        <taxon>Ascomycota</taxon>
        <taxon>Pezizomycotina</taxon>
        <taxon>Sordariomycetes</taxon>
        <taxon>Sordariomycetidae</taxon>
        <taxon>Sordariales</taxon>
        <taxon>Chaetomiaceae</taxon>
        <taxon>Chaetomium</taxon>
    </lineage>
</organism>
<reference evidence="2" key="1">
    <citation type="journal article" date="2015" name="Genome Announc.">
        <title>Draft genome sequence of the cellulolytic fungus Chaetomium globosum.</title>
        <authorList>
            <person name="Cuomo C.A."/>
            <person name="Untereiner W.A."/>
            <person name="Ma L.-J."/>
            <person name="Grabherr M."/>
            <person name="Birren B.W."/>
        </authorList>
    </citation>
    <scope>NUCLEOTIDE SEQUENCE [LARGE SCALE GENOMIC DNA]</scope>
    <source>
        <strain evidence="2">ATCC 6205 / CBS 148.51 / DSM 1962 / NBRC 6347 / NRRL 1970</strain>
    </source>
</reference>
<proteinExistence type="predicted"/>
<dbReference type="VEuPathDB" id="FungiDB:CHGG_06081"/>
<gene>
    <name evidence="1" type="ORF">CHGG_06081</name>
</gene>
<dbReference type="GeneID" id="4391284"/>
<dbReference type="InParanoid" id="Q2H5I4"/>
<dbReference type="EMBL" id="CH408031">
    <property type="protein sequence ID" value="EAQ89462.1"/>
    <property type="molecule type" value="Genomic_DNA"/>
</dbReference>
<keyword evidence="2" id="KW-1185">Reference proteome</keyword>
<name>Q2H5I4_CHAGB</name>
<dbReference type="HOGENOM" id="CLU_2687601_0_0_1"/>
<sequence>MASSEIPFLRMRGVVSIRSERSSVPMRQHFGPAPTRVSWFSRYIPSFGEDGPPRPWRFNVLVVTLPRGIKRAEV</sequence>
<dbReference type="AlphaFoldDB" id="Q2H5I4"/>
<protein>
    <submittedName>
        <fullName evidence="1">Uncharacterized protein</fullName>
    </submittedName>
</protein>
<evidence type="ECO:0000313" key="2">
    <source>
        <dbReference type="Proteomes" id="UP000001056"/>
    </source>
</evidence>
<dbReference type="RefSeq" id="XP_001222176.1">
    <property type="nucleotide sequence ID" value="XM_001222175.1"/>
</dbReference>
<evidence type="ECO:0000313" key="1">
    <source>
        <dbReference type="EMBL" id="EAQ89462.1"/>
    </source>
</evidence>
<dbReference type="Proteomes" id="UP000001056">
    <property type="component" value="Unassembled WGS sequence"/>
</dbReference>